<keyword evidence="7" id="KW-0325">Glycoprotein</keyword>
<dbReference type="GO" id="GO:0016788">
    <property type="term" value="F:hydrolase activity, acting on ester bonds"/>
    <property type="evidence" value="ECO:0007669"/>
    <property type="project" value="InterPro"/>
</dbReference>
<dbReference type="PANTHER" id="PTHR33146">
    <property type="entry name" value="ENDONUCLEASE 4"/>
    <property type="match status" value="1"/>
</dbReference>
<dbReference type="GO" id="GO:0003676">
    <property type="term" value="F:nucleic acid binding"/>
    <property type="evidence" value="ECO:0007669"/>
    <property type="project" value="InterPro"/>
</dbReference>
<evidence type="ECO:0000256" key="2">
    <source>
        <dbReference type="ARBA" id="ARBA00022722"/>
    </source>
</evidence>
<keyword evidence="4" id="KW-0255">Endonuclease</keyword>
<protein>
    <submittedName>
        <fullName evidence="8">Phospholipase C/P1 nuclease domain-containing protein</fullName>
    </submittedName>
</protein>
<keyword evidence="9" id="KW-1185">Reference proteome</keyword>
<accession>A0A075AU59</accession>
<dbReference type="EMBL" id="KE561047">
    <property type="protein sequence ID" value="EPZ33675.1"/>
    <property type="molecule type" value="Genomic_DNA"/>
</dbReference>
<evidence type="ECO:0000256" key="3">
    <source>
        <dbReference type="ARBA" id="ARBA00022723"/>
    </source>
</evidence>
<evidence type="ECO:0000256" key="1">
    <source>
        <dbReference type="ARBA" id="ARBA00009547"/>
    </source>
</evidence>
<evidence type="ECO:0000313" key="8">
    <source>
        <dbReference type="EMBL" id="EPZ33675.1"/>
    </source>
</evidence>
<evidence type="ECO:0000256" key="6">
    <source>
        <dbReference type="ARBA" id="ARBA00023157"/>
    </source>
</evidence>
<dbReference type="GO" id="GO:0006308">
    <property type="term" value="P:DNA catabolic process"/>
    <property type="evidence" value="ECO:0007669"/>
    <property type="project" value="InterPro"/>
</dbReference>
<dbReference type="GO" id="GO:0046872">
    <property type="term" value="F:metal ion binding"/>
    <property type="evidence" value="ECO:0007669"/>
    <property type="project" value="UniProtKB-KW"/>
</dbReference>
<proteinExistence type="inferred from homology"/>
<dbReference type="InterPro" id="IPR003154">
    <property type="entry name" value="S1/P1nuclease"/>
</dbReference>
<gene>
    <name evidence="8" type="ORF">O9G_000450</name>
</gene>
<dbReference type="SUPFAM" id="SSF48537">
    <property type="entry name" value="Phospholipase C/P1 nuclease"/>
    <property type="match status" value="1"/>
</dbReference>
<reference evidence="8 9" key="1">
    <citation type="journal article" date="2013" name="Curr. Biol.">
        <title>Shared signatures of parasitism and phylogenomics unite Cryptomycota and microsporidia.</title>
        <authorList>
            <person name="James T.Y."/>
            <person name="Pelin A."/>
            <person name="Bonen L."/>
            <person name="Ahrendt S."/>
            <person name="Sain D."/>
            <person name="Corradi N."/>
            <person name="Stajich J.E."/>
        </authorList>
    </citation>
    <scope>NUCLEOTIDE SEQUENCE [LARGE SCALE GENOMIC DNA]</scope>
    <source>
        <strain evidence="8 9">CSF55</strain>
    </source>
</reference>
<keyword evidence="2" id="KW-0540">Nuclease</keyword>
<sequence length="277" mass="31950">MNPSNCLNYVILALVCRISCYGDIGHEMIGYLFVRMLNNATLEKLESIMKMPENQLPFTKAARWADKIKKKREYIHTQHYHFMNNNVELPSRCLLNYDTCKGNGCLITSLKNFTAILTKKGVSPKERQEAALFMIHLIGDLHNPMHMLTNERGGMKMKVLFEGQHSNLHFVWDSKMLRKRIKDDFGGFKEKYFRASSVALTSIFSTETLKASNEAFHVGMIDAWAAEVVRYNCRGVLKYFKGEEISTKYYEQMIILVESLIQKAALRLALIFNTILK</sequence>
<dbReference type="PANTHER" id="PTHR33146:SF26">
    <property type="entry name" value="ENDONUCLEASE 4"/>
    <property type="match status" value="1"/>
</dbReference>
<dbReference type="AlphaFoldDB" id="A0A075AU59"/>
<evidence type="ECO:0000256" key="7">
    <source>
        <dbReference type="ARBA" id="ARBA00023180"/>
    </source>
</evidence>
<evidence type="ECO:0000256" key="4">
    <source>
        <dbReference type="ARBA" id="ARBA00022759"/>
    </source>
</evidence>
<evidence type="ECO:0000313" key="9">
    <source>
        <dbReference type="Proteomes" id="UP000030755"/>
    </source>
</evidence>
<dbReference type="CDD" id="cd11010">
    <property type="entry name" value="S1-P1_nuclease"/>
    <property type="match status" value="1"/>
</dbReference>
<keyword evidence="6" id="KW-1015">Disulfide bond</keyword>
<dbReference type="HOGENOM" id="CLU_044365_0_0_1"/>
<dbReference type="STRING" id="988480.A0A075AU59"/>
<dbReference type="Proteomes" id="UP000030755">
    <property type="component" value="Unassembled WGS sequence"/>
</dbReference>
<dbReference type="OrthoDB" id="441446at2759"/>
<comment type="similarity">
    <text evidence="1">Belongs to the nuclease type I family.</text>
</comment>
<keyword evidence="5" id="KW-0378">Hydrolase</keyword>
<organism evidence="8 9">
    <name type="scientific">Rozella allomycis (strain CSF55)</name>
    <dbReference type="NCBI Taxonomy" id="988480"/>
    <lineage>
        <taxon>Eukaryota</taxon>
        <taxon>Fungi</taxon>
        <taxon>Fungi incertae sedis</taxon>
        <taxon>Cryptomycota</taxon>
        <taxon>Cryptomycota incertae sedis</taxon>
        <taxon>Rozella</taxon>
    </lineage>
</organism>
<evidence type="ECO:0000256" key="5">
    <source>
        <dbReference type="ARBA" id="ARBA00022801"/>
    </source>
</evidence>
<name>A0A075AU59_ROZAC</name>
<dbReference type="Gene3D" id="1.10.575.10">
    <property type="entry name" value="P1 Nuclease"/>
    <property type="match status" value="1"/>
</dbReference>
<dbReference type="GO" id="GO:0004519">
    <property type="term" value="F:endonuclease activity"/>
    <property type="evidence" value="ECO:0007669"/>
    <property type="project" value="UniProtKB-KW"/>
</dbReference>
<keyword evidence="3" id="KW-0479">Metal-binding</keyword>
<dbReference type="Pfam" id="PF02265">
    <property type="entry name" value="S1-P1_nuclease"/>
    <property type="match status" value="1"/>
</dbReference>
<dbReference type="InterPro" id="IPR008947">
    <property type="entry name" value="PLipase_C/P1_nuclease_dom_sf"/>
</dbReference>